<dbReference type="PANTHER" id="PTHR42760">
    <property type="entry name" value="SHORT-CHAIN DEHYDROGENASES/REDUCTASES FAMILY MEMBER"/>
    <property type="match status" value="1"/>
</dbReference>
<evidence type="ECO:0000313" key="4">
    <source>
        <dbReference type="Proteomes" id="UP001239680"/>
    </source>
</evidence>
<protein>
    <submittedName>
        <fullName evidence="3">3-ketoacyl-ACP reductase</fullName>
    </submittedName>
</protein>
<sequence>MSQPPVAQKPLALITGGQQGIGLGIAQALQGAGFRIAVASLPEANAAAVREGMAGLGHEAQYYQYDMAQTSGAAALLAAVEASLGPISCFVANAGVPAKIRGDLLEITPEAWDHVLDVNLRGTFFLAQEVARRMVARQSRHYRSISFVTSASAEMVSIERGEYCISKSGASMMAKLFALRLAPLNIGVFELRPGIIATEMTAGVKEKYSARIEAGLVPAQRWGAPEDIGRAVVPLALGQMAFATGMVVPLDGGLSVPRL</sequence>
<organism evidence="3 4">
    <name type="scientific">Pseudogemmobacter lacusdianii</name>
    <dbReference type="NCBI Taxonomy" id="3069608"/>
    <lineage>
        <taxon>Bacteria</taxon>
        <taxon>Pseudomonadati</taxon>
        <taxon>Pseudomonadota</taxon>
        <taxon>Alphaproteobacteria</taxon>
        <taxon>Rhodobacterales</taxon>
        <taxon>Paracoccaceae</taxon>
        <taxon>Pseudogemmobacter</taxon>
    </lineage>
</organism>
<comment type="caution">
    <text evidence="3">The sequence shown here is derived from an EMBL/GenBank/DDBJ whole genome shotgun (WGS) entry which is preliminary data.</text>
</comment>
<dbReference type="RefSeq" id="WP_306678523.1">
    <property type="nucleotide sequence ID" value="NZ_JAVDBT010000001.1"/>
</dbReference>
<evidence type="ECO:0000313" key="3">
    <source>
        <dbReference type="EMBL" id="MDQ2064955.1"/>
    </source>
</evidence>
<reference evidence="3 4" key="1">
    <citation type="submission" date="2023-08" db="EMBL/GenBank/DDBJ databases">
        <title>Characterization of two Paracoccaceae strains isolated from Phycosphere and proposal of Xinfangfangia lacusdiani sp. nov.</title>
        <authorList>
            <person name="Deng Y."/>
            <person name="Zhang Y.Q."/>
        </authorList>
    </citation>
    <scope>NUCLEOTIDE SEQUENCE [LARGE SCALE GENOMIC DNA]</scope>
    <source>
        <strain evidence="3 4">CPCC 101601</strain>
    </source>
</reference>
<proteinExistence type="inferred from homology"/>
<dbReference type="EMBL" id="JAVDBT010000001">
    <property type="protein sequence ID" value="MDQ2064955.1"/>
    <property type="molecule type" value="Genomic_DNA"/>
</dbReference>
<dbReference type="NCBIfam" id="NF009386">
    <property type="entry name" value="PRK12745.1"/>
    <property type="match status" value="1"/>
</dbReference>
<evidence type="ECO:0000256" key="1">
    <source>
        <dbReference type="ARBA" id="ARBA00006484"/>
    </source>
</evidence>
<dbReference type="PROSITE" id="PS00061">
    <property type="entry name" value="ADH_SHORT"/>
    <property type="match status" value="1"/>
</dbReference>
<keyword evidence="4" id="KW-1185">Reference proteome</keyword>
<dbReference type="PRINTS" id="PR00081">
    <property type="entry name" value="GDHRDH"/>
</dbReference>
<dbReference type="InterPro" id="IPR036291">
    <property type="entry name" value="NAD(P)-bd_dom_sf"/>
</dbReference>
<dbReference type="SUPFAM" id="SSF51735">
    <property type="entry name" value="NAD(P)-binding Rossmann-fold domains"/>
    <property type="match status" value="1"/>
</dbReference>
<accession>A0ABU0VTA7</accession>
<comment type="similarity">
    <text evidence="1">Belongs to the short-chain dehydrogenases/reductases (SDR) family.</text>
</comment>
<gene>
    <name evidence="3" type="ORF">Q9295_01090</name>
</gene>
<dbReference type="Pfam" id="PF13561">
    <property type="entry name" value="adh_short_C2"/>
    <property type="match status" value="1"/>
</dbReference>
<dbReference type="Gene3D" id="3.40.50.720">
    <property type="entry name" value="NAD(P)-binding Rossmann-like Domain"/>
    <property type="match status" value="1"/>
</dbReference>
<name>A0ABU0VTA7_9RHOB</name>
<dbReference type="Proteomes" id="UP001239680">
    <property type="component" value="Unassembled WGS sequence"/>
</dbReference>
<dbReference type="PANTHER" id="PTHR42760:SF133">
    <property type="entry name" value="3-OXOACYL-[ACYL-CARRIER-PROTEIN] REDUCTASE"/>
    <property type="match status" value="1"/>
</dbReference>
<dbReference type="InterPro" id="IPR002347">
    <property type="entry name" value="SDR_fam"/>
</dbReference>
<dbReference type="InterPro" id="IPR020904">
    <property type="entry name" value="Sc_DH/Rdtase_CS"/>
</dbReference>
<keyword evidence="2" id="KW-0560">Oxidoreductase</keyword>
<evidence type="ECO:0000256" key="2">
    <source>
        <dbReference type="ARBA" id="ARBA00023002"/>
    </source>
</evidence>